<evidence type="ECO:0000313" key="2">
    <source>
        <dbReference type="Proteomes" id="UP001145072"/>
    </source>
</evidence>
<dbReference type="EMBL" id="JAMQJZ010000015">
    <property type="protein sequence ID" value="MDC3421974.1"/>
    <property type="molecule type" value="Genomic_DNA"/>
</dbReference>
<dbReference type="RefSeq" id="WP_259870361.1">
    <property type="nucleotide sequence ID" value="NZ_JAMQJZ010000015.1"/>
</dbReference>
<dbReference type="PANTHER" id="PTHR30217">
    <property type="entry name" value="PEPTIDASE U32 FAMILY"/>
    <property type="match status" value="1"/>
</dbReference>
<name>A0A9X4AJM6_9BACI</name>
<dbReference type="PANTHER" id="PTHR30217:SF7">
    <property type="entry name" value="TRNA HYDROXYLATION PROTEIN P2"/>
    <property type="match status" value="1"/>
</dbReference>
<reference evidence="1" key="1">
    <citation type="submission" date="2022-06" db="EMBL/GenBank/DDBJ databases">
        <title>Aquibacillus sp. a new bacterium isolated from soil saline samples.</title>
        <authorList>
            <person name="Galisteo C."/>
            <person name="De La Haba R."/>
            <person name="Sanchez-Porro C."/>
            <person name="Ventosa A."/>
        </authorList>
    </citation>
    <scope>NUCLEOTIDE SEQUENCE</scope>
    <source>
        <strain evidence="1">JCM 12387</strain>
    </source>
</reference>
<dbReference type="Pfam" id="PF01136">
    <property type="entry name" value="Peptidase_U32"/>
    <property type="match status" value="1"/>
</dbReference>
<dbReference type="InterPro" id="IPR001539">
    <property type="entry name" value="Peptidase_U32"/>
</dbReference>
<comment type="caution">
    <text evidence="1">The sequence shown here is derived from an EMBL/GenBank/DDBJ whole genome shotgun (WGS) entry which is preliminary data.</text>
</comment>
<accession>A0A9X4AJM6</accession>
<keyword evidence="2" id="KW-1185">Reference proteome</keyword>
<organism evidence="1 2">
    <name type="scientific">Aquibacillus koreensis</name>
    <dbReference type="NCBI Taxonomy" id="279446"/>
    <lineage>
        <taxon>Bacteria</taxon>
        <taxon>Bacillati</taxon>
        <taxon>Bacillota</taxon>
        <taxon>Bacilli</taxon>
        <taxon>Bacillales</taxon>
        <taxon>Bacillaceae</taxon>
        <taxon>Aquibacillus</taxon>
    </lineage>
</organism>
<sequence length="315" mass="36687">MNTSYRPELVATARDLKEVKVLAEAGADAILVGHQKYGLRVTGDFGLEDIEQAVLFLHGLNKKIYVVTNAIFHNQDLIDLPHYFERLVELKVDGIVCGDPSVFPILDEMGKFIPVFWNPETLSTNFETLKFWQKQGIQRAILSNELALDAIFEIKQELELPIEIQIHGMTCIFQSKRKLVSNYYHHIEDVNNQEKYDRDKKLHLKEPKKEDTNYPVFEDFNGTHIMSNEDLCMIEHLEPLIDKRIDSLRINGILQSRSYNEAIVKLYREAIDLCMSDLYQYKSFQFLNRVRESLGAIKSEERKLGTGFYFKEQIY</sequence>
<evidence type="ECO:0000313" key="1">
    <source>
        <dbReference type="EMBL" id="MDC3421974.1"/>
    </source>
</evidence>
<gene>
    <name evidence="1" type="ORF">NC661_16495</name>
</gene>
<proteinExistence type="predicted"/>
<dbReference type="InterPro" id="IPR051454">
    <property type="entry name" value="RNA/ubiquinone_mod_enzymes"/>
</dbReference>
<dbReference type="AlphaFoldDB" id="A0A9X4AJM6"/>
<dbReference type="Proteomes" id="UP001145072">
    <property type="component" value="Unassembled WGS sequence"/>
</dbReference>
<protein>
    <submittedName>
        <fullName evidence="1">U32 family peptidase</fullName>
    </submittedName>
</protein>